<dbReference type="Pfam" id="PF13185">
    <property type="entry name" value="GAF_2"/>
    <property type="match status" value="1"/>
</dbReference>
<dbReference type="SUPFAM" id="SSF158472">
    <property type="entry name" value="HAMP domain-like"/>
    <property type="match status" value="1"/>
</dbReference>
<dbReference type="Gene3D" id="6.10.340.10">
    <property type="match status" value="1"/>
</dbReference>
<dbReference type="AlphaFoldDB" id="A0AAN4VZY2"/>
<evidence type="ECO:0000256" key="3">
    <source>
        <dbReference type="SAM" id="Phobius"/>
    </source>
</evidence>
<dbReference type="CDD" id="cd12913">
    <property type="entry name" value="PDC1_MCP_like"/>
    <property type="match status" value="1"/>
</dbReference>
<comment type="caution">
    <text evidence="5">The sequence shown here is derived from an EMBL/GenBank/DDBJ whole genome shotgun (WGS) entry which is preliminary data.</text>
</comment>
<dbReference type="SUPFAM" id="SSF55781">
    <property type="entry name" value="GAF domain-like"/>
    <property type="match status" value="1"/>
</dbReference>
<dbReference type="InterPro" id="IPR029016">
    <property type="entry name" value="GAF-like_dom_sf"/>
</dbReference>
<dbReference type="CDD" id="cd06225">
    <property type="entry name" value="HAMP"/>
    <property type="match status" value="1"/>
</dbReference>
<accession>A0AAN4VZY2</accession>
<dbReference type="CDD" id="cd12912">
    <property type="entry name" value="PDC2_MCP_like"/>
    <property type="match status" value="1"/>
</dbReference>
<evidence type="ECO:0000256" key="2">
    <source>
        <dbReference type="SAM" id="MobiDB-lite"/>
    </source>
</evidence>
<dbReference type="GO" id="GO:0016020">
    <property type="term" value="C:membrane"/>
    <property type="evidence" value="ECO:0007669"/>
    <property type="project" value="InterPro"/>
</dbReference>
<feature type="region of interest" description="Disordered" evidence="2">
    <location>
        <begin position="609"/>
        <end position="633"/>
    </location>
</feature>
<dbReference type="InterPro" id="IPR003018">
    <property type="entry name" value="GAF"/>
</dbReference>
<evidence type="ECO:0000259" key="4">
    <source>
        <dbReference type="PROSITE" id="PS50885"/>
    </source>
</evidence>
<dbReference type="GO" id="GO:0007165">
    <property type="term" value="P:signal transduction"/>
    <property type="evidence" value="ECO:0007669"/>
    <property type="project" value="InterPro"/>
</dbReference>
<keyword evidence="3" id="KW-1133">Transmembrane helix</keyword>
<keyword evidence="6" id="KW-1185">Reference proteome</keyword>
<proteinExistence type="inferred from homology"/>
<dbReference type="PANTHER" id="PTHR32089">
    <property type="entry name" value="METHYL-ACCEPTING CHEMOTAXIS PROTEIN MCPB"/>
    <property type="match status" value="1"/>
</dbReference>
<keyword evidence="3" id="KW-0472">Membrane</keyword>
<dbReference type="Gene3D" id="3.30.450.20">
    <property type="entry name" value="PAS domain"/>
    <property type="match status" value="2"/>
</dbReference>
<feature type="transmembrane region" description="Helical" evidence="3">
    <location>
        <begin position="301"/>
        <end position="323"/>
    </location>
</feature>
<dbReference type="Proteomes" id="UP001310022">
    <property type="component" value="Unassembled WGS sequence"/>
</dbReference>
<gene>
    <name evidence="5" type="ORF">PEDI_27280</name>
</gene>
<keyword evidence="3" id="KW-0812">Transmembrane</keyword>
<dbReference type="InterPro" id="IPR003660">
    <property type="entry name" value="HAMP_dom"/>
</dbReference>
<sequence length="668" mass="74973">MVITAWYFFTNNLNEKSIEDAKVVAQTSAREYANQIESRLNHNQGMMRALANGVQDFVDFQGDYSNEAILDTLLSSFYKRNEDLLAVYYILELAAIDPDWHKDHGRYISLAQKEGNDITYFKATLDTASISNPSSYYYQTKRKPAEVLAEPYQDLLNENLKGLLMSSQAAPLFLPSGKFAGIVACDLSLGGFADLVKDIHPYPGSEAYLVSYEGTVVGHPDQSMIGNKLMDLAEHLPSDEHMLDKIMAGENFSYTVEEGEIPYFITFVPVVSQGTEKPWTLAIKIPLSIFMEQAKELTKGASIGLIIGLLVLLAIIWGLAYSITSPIIKTTGMLKRIAQGEVSKNNHLSIKSRDEIQDMAESLNQVMDSLSEITNFAHEIGRGNLNVELQSKSENDHLGKALLEMKDSLQTASAQEKTRKKEEDQRNWANTGLAKFSEITRNADANIEELSYKIISELVKYTNANQGGIFLLETDNREHPVLEQKACFAYDRQKFLQKEILVGEGIAGRCFQEKETIFMTDIPSSYINITSGLGDASPSCLLVIPLKVNEEVYGVLEIAAFTKFEPYQIEFIERLGESIASEISAMRVNIRTQKLLQEAQLQGEQLRAQEEEMRQNMEELEATQEDAARRENDLDQKLKEATDRATVAENKLEVALLEIKNLKSDQLK</sequence>
<protein>
    <recommendedName>
        <fullName evidence="4">HAMP domain-containing protein</fullName>
    </recommendedName>
</protein>
<comment type="similarity">
    <text evidence="1">Belongs to the methyl-accepting chemotaxis (MCP) protein family.</text>
</comment>
<evidence type="ECO:0000313" key="5">
    <source>
        <dbReference type="EMBL" id="GJM62176.1"/>
    </source>
</evidence>
<dbReference type="Pfam" id="PF00672">
    <property type="entry name" value="HAMP"/>
    <property type="match status" value="1"/>
</dbReference>
<organism evidence="5 6">
    <name type="scientific">Persicobacter diffluens</name>
    <dbReference type="NCBI Taxonomy" id="981"/>
    <lineage>
        <taxon>Bacteria</taxon>
        <taxon>Pseudomonadati</taxon>
        <taxon>Bacteroidota</taxon>
        <taxon>Cytophagia</taxon>
        <taxon>Cytophagales</taxon>
        <taxon>Persicobacteraceae</taxon>
        <taxon>Persicobacter</taxon>
    </lineage>
</organism>
<dbReference type="PROSITE" id="PS50885">
    <property type="entry name" value="HAMP"/>
    <property type="match status" value="1"/>
</dbReference>
<dbReference type="EMBL" id="BQKE01000001">
    <property type="protein sequence ID" value="GJM62176.1"/>
    <property type="molecule type" value="Genomic_DNA"/>
</dbReference>
<dbReference type="PANTHER" id="PTHR32089:SF120">
    <property type="entry name" value="METHYL-ACCEPTING CHEMOTAXIS PROTEIN TLPQ"/>
    <property type="match status" value="1"/>
</dbReference>
<reference evidence="5 6" key="1">
    <citation type="submission" date="2021-12" db="EMBL/GenBank/DDBJ databases">
        <title>Genome sequencing of bacteria with rrn-lacking chromosome and rrn-plasmid.</title>
        <authorList>
            <person name="Anda M."/>
            <person name="Iwasaki W."/>
        </authorList>
    </citation>
    <scope>NUCLEOTIDE SEQUENCE [LARGE SCALE GENOMIC DNA]</scope>
    <source>
        <strain evidence="5 6">NBRC 15940</strain>
    </source>
</reference>
<dbReference type="SMART" id="SM00065">
    <property type="entry name" value="GAF"/>
    <property type="match status" value="1"/>
</dbReference>
<evidence type="ECO:0000313" key="6">
    <source>
        <dbReference type="Proteomes" id="UP001310022"/>
    </source>
</evidence>
<name>A0AAN4VZY2_9BACT</name>
<evidence type="ECO:0000256" key="1">
    <source>
        <dbReference type="ARBA" id="ARBA00029447"/>
    </source>
</evidence>
<dbReference type="Gene3D" id="3.30.450.40">
    <property type="match status" value="1"/>
</dbReference>
<feature type="domain" description="HAMP" evidence="4">
    <location>
        <begin position="321"/>
        <end position="375"/>
    </location>
</feature>